<accession>W1NUL1</accession>
<proteinExistence type="predicted"/>
<dbReference type="PANTHER" id="PTHR11017:SF385">
    <property type="entry name" value="DISEASE RESISTANCE PROTEIN (TIR-NBS-LRR CLASS)-RELATED"/>
    <property type="match status" value="1"/>
</dbReference>
<gene>
    <name evidence="2" type="ORF">AMTR_s00101p00036420</name>
</gene>
<dbReference type="HOGENOM" id="CLU_1477096_0_0_1"/>
<dbReference type="InterPro" id="IPR044974">
    <property type="entry name" value="Disease_R_plants"/>
</dbReference>
<dbReference type="GO" id="GO:0006952">
    <property type="term" value="P:defense response"/>
    <property type="evidence" value="ECO:0007669"/>
    <property type="project" value="InterPro"/>
</dbReference>
<dbReference type="Pfam" id="PF00931">
    <property type="entry name" value="NB-ARC"/>
    <property type="match status" value="1"/>
</dbReference>
<organism evidence="2 3">
    <name type="scientific">Amborella trichopoda</name>
    <dbReference type="NCBI Taxonomy" id="13333"/>
    <lineage>
        <taxon>Eukaryota</taxon>
        <taxon>Viridiplantae</taxon>
        <taxon>Streptophyta</taxon>
        <taxon>Embryophyta</taxon>
        <taxon>Tracheophyta</taxon>
        <taxon>Spermatophyta</taxon>
        <taxon>Magnoliopsida</taxon>
        <taxon>Amborellales</taxon>
        <taxon>Amborellaceae</taxon>
        <taxon>Amborella</taxon>
    </lineage>
</organism>
<evidence type="ECO:0000259" key="1">
    <source>
        <dbReference type="Pfam" id="PF00931"/>
    </source>
</evidence>
<dbReference type="OMA" id="YWHAFRR"/>
<keyword evidence="3" id="KW-1185">Reference proteome</keyword>
<dbReference type="GO" id="GO:0043531">
    <property type="term" value="F:ADP binding"/>
    <property type="evidence" value="ECO:0007669"/>
    <property type="project" value="InterPro"/>
</dbReference>
<name>W1NUL1_AMBTC</name>
<reference evidence="3" key="1">
    <citation type="journal article" date="2013" name="Science">
        <title>The Amborella genome and the evolution of flowering plants.</title>
        <authorList>
            <consortium name="Amborella Genome Project"/>
        </authorList>
    </citation>
    <scope>NUCLEOTIDE SEQUENCE [LARGE SCALE GENOMIC DNA]</scope>
</reference>
<dbReference type="Gramene" id="ERM99008">
    <property type="protein sequence ID" value="ERM99008"/>
    <property type="gene ID" value="AMTR_s00101p00036420"/>
</dbReference>
<dbReference type="AlphaFoldDB" id="W1NUL1"/>
<evidence type="ECO:0000313" key="3">
    <source>
        <dbReference type="Proteomes" id="UP000017836"/>
    </source>
</evidence>
<dbReference type="InterPro" id="IPR027417">
    <property type="entry name" value="P-loop_NTPase"/>
</dbReference>
<dbReference type="SUPFAM" id="SSF52540">
    <property type="entry name" value="P-loop containing nucleoside triphosphate hydrolases"/>
    <property type="match status" value="1"/>
</dbReference>
<protein>
    <recommendedName>
        <fullName evidence="1">NB-ARC domain-containing protein</fullName>
    </recommendedName>
</protein>
<evidence type="ECO:0000313" key="2">
    <source>
        <dbReference type="EMBL" id="ERM99008.1"/>
    </source>
</evidence>
<dbReference type="InterPro" id="IPR002182">
    <property type="entry name" value="NB-ARC"/>
</dbReference>
<dbReference type="Gene3D" id="3.40.50.300">
    <property type="entry name" value="P-loop containing nucleotide triphosphate hydrolases"/>
    <property type="match status" value="1"/>
</dbReference>
<dbReference type="EMBL" id="KI395058">
    <property type="protein sequence ID" value="ERM99008.1"/>
    <property type="molecule type" value="Genomic_DNA"/>
</dbReference>
<dbReference type="PANTHER" id="PTHR11017">
    <property type="entry name" value="LEUCINE-RICH REPEAT-CONTAINING PROTEIN"/>
    <property type="match status" value="1"/>
</dbReference>
<sequence>MGGVGKTTLAKAIFNKINFNFESSCFLSDVREGSQKNVGLVTFQKQLLRDLFNKKDPYIDNVDRGINLIKNKIGSKKVLVVLDDVDHRKQLEKLVGERDWYCKGSRIIITTRDEHVLNVRNRVDKHHIYKLEVLDDTQSLQLFSWCAFGRDQPKQEYTPVSEDVVSTAGGLCSLEKLDAEGCE</sequence>
<feature type="domain" description="NB-ARC" evidence="1">
    <location>
        <begin position="1"/>
        <end position="149"/>
    </location>
</feature>
<dbReference type="Proteomes" id="UP000017836">
    <property type="component" value="Unassembled WGS sequence"/>
</dbReference>